<protein>
    <submittedName>
        <fullName evidence="1">Uncharacterized protein</fullName>
    </submittedName>
</protein>
<keyword evidence="2" id="KW-1185">Reference proteome</keyword>
<accession>A0AAD9MTM8</accession>
<dbReference type="EMBL" id="JAODUP010000937">
    <property type="protein sequence ID" value="KAK2142584.1"/>
    <property type="molecule type" value="Genomic_DNA"/>
</dbReference>
<comment type="caution">
    <text evidence="1">The sequence shown here is derived from an EMBL/GenBank/DDBJ whole genome shotgun (WGS) entry which is preliminary data.</text>
</comment>
<organism evidence="1 2">
    <name type="scientific">Paralvinella palmiformis</name>
    <dbReference type="NCBI Taxonomy" id="53620"/>
    <lineage>
        <taxon>Eukaryota</taxon>
        <taxon>Metazoa</taxon>
        <taxon>Spiralia</taxon>
        <taxon>Lophotrochozoa</taxon>
        <taxon>Annelida</taxon>
        <taxon>Polychaeta</taxon>
        <taxon>Sedentaria</taxon>
        <taxon>Canalipalpata</taxon>
        <taxon>Terebellida</taxon>
        <taxon>Terebelliformia</taxon>
        <taxon>Alvinellidae</taxon>
        <taxon>Paralvinella</taxon>
    </lineage>
</organism>
<dbReference type="AlphaFoldDB" id="A0AAD9MTM8"/>
<evidence type="ECO:0000313" key="2">
    <source>
        <dbReference type="Proteomes" id="UP001208570"/>
    </source>
</evidence>
<dbReference type="Proteomes" id="UP001208570">
    <property type="component" value="Unassembled WGS sequence"/>
</dbReference>
<evidence type="ECO:0000313" key="1">
    <source>
        <dbReference type="EMBL" id="KAK2142584.1"/>
    </source>
</evidence>
<reference evidence="1" key="1">
    <citation type="journal article" date="2023" name="Mol. Biol. Evol.">
        <title>Third-Generation Sequencing Reveals the Adaptive Role of the Epigenome in Three Deep-Sea Polychaetes.</title>
        <authorList>
            <person name="Perez M."/>
            <person name="Aroh O."/>
            <person name="Sun Y."/>
            <person name="Lan Y."/>
            <person name="Juniper S.K."/>
            <person name="Young C.R."/>
            <person name="Angers B."/>
            <person name="Qian P.Y."/>
        </authorList>
    </citation>
    <scope>NUCLEOTIDE SEQUENCE</scope>
    <source>
        <strain evidence="1">P08H-3</strain>
    </source>
</reference>
<name>A0AAD9MTM8_9ANNE</name>
<sequence>MNYRYLYRMYASQFVSKYPLKVLRKLLLLVFYRPNTARRADLDIFTTKLLGIIDQINMEQKLGVIMEDKNVDFLGDLFHIF</sequence>
<gene>
    <name evidence="1" type="ORF">LSH36_937g00037</name>
</gene>
<proteinExistence type="predicted"/>